<accession>A0AAQ3QHI3</accession>
<feature type="domain" description="Arf-GAP" evidence="7">
    <location>
        <begin position="4"/>
        <end position="123"/>
    </location>
</feature>
<dbReference type="Proteomes" id="UP001327560">
    <property type="component" value="Chromosome 5"/>
</dbReference>
<keyword evidence="9" id="KW-1185">Reference proteome</keyword>
<feature type="region of interest" description="Disordered" evidence="6">
    <location>
        <begin position="120"/>
        <end position="155"/>
    </location>
</feature>
<dbReference type="AlphaFoldDB" id="A0AAQ3QHI3"/>
<dbReference type="FunFam" id="1.10.220.150:FF:000014">
    <property type="entry name" value="ADP-ribosylation factor GTPase-activating protein"/>
    <property type="match status" value="1"/>
</dbReference>
<evidence type="ECO:0000313" key="9">
    <source>
        <dbReference type="Proteomes" id="UP001327560"/>
    </source>
</evidence>
<dbReference type="EMBL" id="CP136894">
    <property type="protein sequence ID" value="WOL08445.1"/>
    <property type="molecule type" value="Genomic_DNA"/>
</dbReference>
<dbReference type="GO" id="GO:0016192">
    <property type="term" value="P:vesicle-mediated transport"/>
    <property type="evidence" value="ECO:0007669"/>
    <property type="project" value="InterPro"/>
</dbReference>
<feature type="compositionally biased region" description="Basic and acidic residues" evidence="6">
    <location>
        <begin position="357"/>
        <end position="366"/>
    </location>
</feature>
<keyword evidence="1" id="KW-0343">GTPase activation</keyword>
<protein>
    <recommendedName>
        <fullName evidence="7">Arf-GAP domain-containing protein</fullName>
    </recommendedName>
</protein>
<evidence type="ECO:0000256" key="6">
    <source>
        <dbReference type="SAM" id="MobiDB-lite"/>
    </source>
</evidence>
<keyword evidence="3 5" id="KW-0863">Zinc-finger</keyword>
<dbReference type="InterPro" id="IPR038508">
    <property type="entry name" value="ArfGAP_dom_sf"/>
</dbReference>
<dbReference type="InterPro" id="IPR001164">
    <property type="entry name" value="ArfGAP_dom"/>
</dbReference>
<dbReference type="InterPro" id="IPR037278">
    <property type="entry name" value="ARFGAP/RecO"/>
</dbReference>
<evidence type="ECO:0000256" key="1">
    <source>
        <dbReference type="ARBA" id="ARBA00022468"/>
    </source>
</evidence>
<evidence type="ECO:0000259" key="7">
    <source>
        <dbReference type="PROSITE" id="PS50115"/>
    </source>
</evidence>
<evidence type="ECO:0000256" key="2">
    <source>
        <dbReference type="ARBA" id="ARBA00022723"/>
    </source>
</evidence>
<dbReference type="PRINTS" id="PR00405">
    <property type="entry name" value="REVINTRACTNG"/>
</dbReference>
<proteinExistence type="predicted"/>
<feature type="region of interest" description="Disordered" evidence="6">
    <location>
        <begin position="357"/>
        <end position="457"/>
    </location>
</feature>
<dbReference type="GO" id="GO:0008270">
    <property type="term" value="F:zinc ion binding"/>
    <property type="evidence" value="ECO:0007669"/>
    <property type="project" value="UniProtKB-KW"/>
</dbReference>
<evidence type="ECO:0000256" key="5">
    <source>
        <dbReference type="PROSITE-ProRule" id="PRU00288"/>
    </source>
</evidence>
<dbReference type="SUPFAM" id="SSF57863">
    <property type="entry name" value="ArfGap/RecO-like zinc finger"/>
    <property type="match status" value="1"/>
</dbReference>
<dbReference type="CDD" id="cd08830">
    <property type="entry name" value="ArfGap_ArfGap1"/>
    <property type="match status" value="1"/>
</dbReference>
<name>A0AAQ3QHI3_9LILI</name>
<feature type="compositionally biased region" description="Polar residues" evidence="6">
    <location>
        <begin position="433"/>
        <end position="457"/>
    </location>
</feature>
<reference evidence="8 9" key="1">
    <citation type="submission" date="2023-10" db="EMBL/GenBank/DDBJ databases">
        <title>Chromosome-scale genome assembly provides insights into flower coloration mechanisms of Canna indica.</title>
        <authorList>
            <person name="Li C."/>
        </authorList>
    </citation>
    <scope>NUCLEOTIDE SEQUENCE [LARGE SCALE GENOMIC DNA]</scope>
    <source>
        <tissue evidence="8">Flower</tissue>
    </source>
</reference>
<feature type="compositionally biased region" description="Basic and acidic residues" evidence="6">
    <location>
        <begin position="398"/>
        <end position="412"/>
    </location>
</feature>
<sequence>MADASALRRLRDLQSRPGNKTCVDCAQKSPQWATVSYGVFMCLECSGKHRGLGVHISFVRSVTMDAWSEAQLKKMEAGGNDRLNAFLAQYGVPKETDIVVKYNTRAAAVYRERIHALADGRPWSDPPAVKETLSSVAKKPPLGQSARKGGNLAGDGGWASWDSEDFMSSSDIRKNQSVSDFRTESGGERGVQPPSRSRSSENIYSRAQLEASAANKDSFFSSKIAENACRHEGIPPSQGGKYVGFGSAPPPSAQRNSPQGDLLRETVSVVSQGLGRLSFMATSAAQSAANVVQSGTKDLTSKMKEGGYDQKVNETVNVVATKTTEIGQKTWGIMRGVMALASQKVEEYTKEGINWKGDDWPWKENEGNPEFQQDNRSWNSSGENSGRHYNSASSWDNWDEKERKEEHEKGKQSSESWAGWDDAKDEDGYDNYGRSSLKNTSNQNTKSGSTWSEGGFL</sequence>
<dbReference type="PANTHER" id="PTHR47021:SF4">
    <property type="entry name" value="ADP-RIBOSYLATION FACTOR GTPASE-ACTIVATING PROTEIN AGD6-RELATED"/>
    <property type="match status" value="1"/>
</dbReference>
<dbReference type="SMART" id="SM00105">
    <property type="entry name" value="ArfGap"/>
    <property type="match status" value="1"/>
</dbReference>
<dbReference type="PANTHER" id="PTHR47021">
    <property type="entry name" value="ADP-RIBOSYLATION FACTOR GTPASE-ACTIVATING PROTEIN AGD6-RELATED"/>
    <property type="match status" value="1"/>
</dbReference>
<dbReference type="Pfam" id="PF01412">
    <property type="entry name" value="ArfGap"/>
    <property type="match status" value="1"/>
</dbReference>
<dbReference type="Gene3D" id="1.10.220.150">
    <property type="entry name" value="Arf GTPase activating protein"/>
    <property type="match status" value="1"/>
</dbReference>
<feature type="region of interest" description="Disordered" evidence="6">
    <location>
        <begin position="230"/>
        <end position="261"/>
    </location>
</feature>
<feature type="region of interest" description="Disordered" evidence="6">
    <location>
        <begin position="169"/>
        <end position="202"/>
    </location>
</feature>
<evidence type="ECO:0000313" key="8">
    <source>
        <dbReference type="EMBL" id="WOL08445.1"/>
    </source>
</evidence>
<evidence type="ECO:0000256" key="4">
    <source>
        <dbReference type="ARBA" id="ARBA00022833"/>
    </source>
</evidence>
<dbReference type="InterPro" id="IPR044519">
    <property type="entry name" value="ARF_GAP_AGD6/7"/>
</dbReference>
<feature type="compositionally biased region" description="Polar residues" evidence="6">
    <location>
        <begin position="370"/>
        <end position="396"/>
    </location>
</feature>
<dbReference type="PROSITE" id="PS50115">
    <property type="entry name" value="ARFGAP"/>
    <property type="match status" value="1"/>
</dbReference>
<dbReference type="GO" id="GO:0005096">
    <property type="term" value="F:GTPase activator activity"/>
    <property type="evidence" value="ECO:0007669"/>
    <property type="project" value="UniProtKB-KW"/>
</dbReference>
<feature type="compositionally biased region" description="Polar residues" evidence="6">
    <location>
        <begin position="169"/>
        <end position="180"/>
    </location>
</feature>
<keyword evidence="4" id="KW-0862">Zinc</keyword>
<keyword evidence="2" id="KW-0479">Metal-binding</keyword>
<gene>
    <name evidence="8" type="ORF">Cni_G17198</name>
</gene>
<organism evidence="8 9">
    <name type="scientific">Canna indica</name>
    <name type="common">Indian-shot</name>
    <dbReference type="NCBI Taxonomy" id="4628"/>
    <lineage>
        <taxon>Eukaryota</taxon>
        <taxon>Viridiplantae</taxon>
        <taxon>Streptophyta</taxon>
        <taxon>Embryophyta</taxon>
        <taxon>Tracheophyta</taxon>
        <taxon>Spermatophyta</taxon>
        <taxon>Magnoliopsida</taxon>
        <taxon>Liliopsida</taxon>
        <taxon>Zingiberales</taxon>
        <taxon>Cannaceae</taxon>
        <taxon>Canna</taxon>
    </lineage>
</organism>
<evidence type="ECO:0000256" key="3">
    <source>
        <dbReference type="ARBA" id="ARBA00022771"/>
    </source>
</evidence>